<dbReference type="Proteomes" id="UP000179807">
    <property type="component" value="Unassembled WGS sequence"/>
</dbReference>
<keyword evidence="4 10" id="KW-0418">Kinase</keyword>
<protein>
    <submittedName>
        <fullName evidence="10">Myosin light chain kinase A</fullName>
    </submittedName>
</protein>
<keyword evidence="3 6" id="KW-0547">Nucleotide-binding</keyword>
<evidence type="ECO:0000259" key="9">
    <source>
        <dbReference type="PROSITE" id="PS50011"/>
    </source>
</evidence>
<keyword evidence="5 6" id="KW-0067">ATP-binding</keyword>
<keyword evidence="11" id="KW-1185">Reference proteome</keyword>
<dbReference type="FunFam" id="1.10.510.10:FF:000571">
    <property type="entry name" value="Maternal embryonic leucine zipper kinase"/>
    <property type="match status" value="1"/>
</dbReference>
<dbReference type="PROSITE" id="PS00107">
    <property type="entry name" value="PROTEIN_KINASE_ATP"/>
    <property type="match status" value="1"/>
</dbReference>
<dbReference type="SMART" id="SM00220">
    <property type="entry name" value="S_TKc"/>
    <property type="match status" value="1"/>
</dbReference>
<sequence>MSFAEFIKDADTYLSKEDAFKIQNATEFKKKYELMKRLGNGAYAEVYLCKEKATGELYAAKLIDRSHVSSPKYLWSEIHILYNLDHPQIIRLKDAFASKEHVMLILEYARGGELLEYVYNHDEYDEQEAMKIIHDLLCAIDYLHSKRVVHRDIKPENILFIDEKATNMKLTDFGLSGIMKENSLLSTCAGTPGFMAPEIIKSKGYGAECDLWSIGVLAYFLLSGTLPFTSKVPFKLYQSICEGEYEYGEEFDVISDEAKDFINQCIVVDPKERLTAKSALEHPWITNTGEVKTRSLTPVKKEKVPLPGVRKKVIDYLEQRRSLKIYKTSNMAISFVTKLKMQVKLAKKESELKKEENQTEISEQEK</sequence>
<evidence type="ECO:0000256" key="1">
    <source>
        <dbReference type="ARBA" id="ARBA00022527"/>
    </source>
</evidence>
<dbReference type="Gene3D" id="1.10.510.10">
    <property type="entry name" value="Transferase(Phosphotransferase) domain 1"/>
    <property type="match status" value="1"/>
</dbReference>
<dbReference type="Pfam" id="PF00069">
    <property type="entry name" value="Pkinase"/>
    <property type="match status" value="1"/>
</dbReference>
<dbReference type="OrthoDB" id="40902at2759"/>
<evidence type="ECO:0000313" key="11">
    <source>
        <dbReference type="Proteomes" id="UP000179807"/>
    </source>
</evidence>
<evidence type="ECO:0000256" key="3">
    <source>
        <dbReference type="ARBA" id="ARBA00022741"/>
    </source>
</evidence>
<feature type="domain" description="Protein kinase" evidence="9">
    <location>
        <begin position="32"/>
        <end position="285"/>
    </location>
</feature>
<dbReference type="CDD" id="cd05117">
    <property type="entry name" value="STKc_CAMK"/>
    <property type="match status" value="1"/>
</dbReference>
<keyword evidence="8" id="KW-0175">Coiled coil</keyword>
<comment type="caution">
    <text evidence="10">The sequence shown here is derived from an EMBL/GenBank/DDBJ whole genome shotgun (WGS) entry which is preliminary data.</text>
</comment>
<evidence type="ECO:0000256" key="5">
    <source>
        <dbReference type="ARBA" id="ARBA00022840"/>
    </source>
</evidence>
<evidence type="ECO:0000256" key="7">
    <source>
        <dbReference type="RuleBase" id="RU000304"/>
    </source>
</evidence>
<dbReference type="GO" id="GO:0005524">
    <property type="term" value="F:ATP binding"/>
    <property type="evidence" value="ECO:0007669"/>
    <property type="project" value="UniProtKB-UniRule"/>
</dbReference>
<dbReference type="AlphaFoldDB" id="A0A1J4KJB8"/>
<proteinExistence type="inferred from homology"/>
<dbReference type="GO" id="GO:0004674">
    <property type="term" value="F:protein serine/threonine kinase activity"/>
    <property type="evidence" value="ECO:0007669"/>
    <property type="project" value="UniProtKB-KW"/>
</dbReference>
<accession>A0A1J4KJB8</accession>
<keyword evidence="2" id="KW-0808">Transferase</keyword>
<dbReference type="InterPro" id="IPR017441">
    <property type="entry name" value="Protein_kinase_ATP_BS"/>
</dbReference>
<dbReference type="GeneID" id="94826637"/>
<keyword evidence="1 7" id="KW-0723">Serine/threonine-protein kinase</keyword>
<name>A0A1J4KJB8_9EUKA</name>
<dbReference type="InterPro" id="IPR000719">
    <property type="entry name" value="Prot_kinase_dom"/>
</dbReference>
<comment type="similarity">
    <text evidence="7">Belongs to the protein kinase superfamily.</text>
</comment>
<evidence type="ECO:0000256" key="2">
    <source>
        <dbReference type="ARBA" id="ARBA00022679"/>
    </source>
</evidence>
<dbReference type="VEuPathDB" id="TrichDB:TRFO_04489"/>
<evidence type="ECO:0000256" key="6">
    <source>
        <dbReference type="PROSITE-ProRule" id="PRU10141"/>
    </source>
</evidence>
<feature type="binding site" evidence="6">
    <location>
        <position position="61"/>
    </location>
    <ligand>
        <name>ATP</name>
        <dbReference type="ChEBI" id="CHEBI:30616"/>
    </ligand>
</feature>
<gene>
    <name evidence="10" type="primary">mlkA</name>
    <name evidence="10" type="ORF">TRFO_04489</name>
</gene>
<dbReference type="InterPro" id="IPR008271">
    <property type="entry name" value="Ser/Thr_kinase_AS"/>
</dbReference>
<organism evidence="10 11">
    <name type="scientific">Tritrichomonas foetus</name>
    <dbReference type="NCBI Taxonomy" id="1144522"/>
    <lineage>
        <taxon>Eukaryota</taxon>
        <taxon>Metamonada</taxon>
        <taxon>Parabasalia</taxon>
        <taxon>Tritrichomonadida</taxon>
        <taxon>Tritrichomonadidae</taxon>
        <taxon>Tritrichomonas</taxon>
    </lineage>
</organism>
<dbReference type="InterPro" id="IPR011009">
    <property type="entry name" value="Kinase-like_dom_sf"/>
</dbReference>
<reference evidence="10" key="1">
    <citation type="submission" date="2016-10" db="EMBL/GenBank/DDBJ databases">
        <authorList>
            <person name="Benchimol M."/>
            <person name="Almeida L.G."/>
            <person name="Vasconcelos A.T."/>
            <person name="Perreira-Neves A."/>
            <person name="Rosa I.A."/>
            <person name="Tasca T."/>
            <person name="Bogo M.R."/>
            <person name="de Souza W."/>
        </authorList>
    </citation>
    <scope>NUCLEOTIDE SEQUENCE [LARGE SCALE GENOMIC DNA]</scope>
    <source>
        <strain evidence="10">K</strain>
    </source>
</reference>
<dbReference type="SUPFAM" id="SSF56112">
    <property type="entry name" value="Protein kinase-like (PK-like)"/>
    <property type="match status" value="1"/>
</dbReference>
<evidence type="ECO:0000256" key="8">
    <source>
        <dbReference type="SAM" id="Coils"/>
    </source>
</evidence>
<dbReference type="EMBL" id="MLAK01000638">
    <property type="protein sequence ID" value="OHT09437.1"/>
    <property type="molecule type" value="Genomic_DNA"/>
</dbReference>
<dbReference type="FunFam" id="3.30.200.20:FF:000315">
    <property type="entry name" value="Calcium-dependent protein kinase 3"/>
    <property type="match status" value="1"/>
</dbReference>
<dbReference type="RefSeq" id="XP_068362573.1">
    <property type="nucleotide sequence ID" value="XM_068491933.1"/>
</dbReference>
<dbReference type="PANTHER" id="PTHR24347">
    <property type="entry name" value="SERINE/THREONINE-PROTEIN KINASE"/>
    <property type="match status" value="1"/>
</dbReference>
<evidence type="ECO:0000256" key="4">
    <source>
        <dbReference type="ARBA" id="ARBA00022777"/>
    </source>
</evidence>
<dbReference type="PROSITE" id="PS00108">
    <property type="entry name" value="PROTEIN_KINASE_ST"/>
    <property type="match status" value="1"/>
</dbReference>
<feature type="coiled-coil region" evidence="8">
    <location>
        <begin position="336"/>
        <end position="365"/>
    </location>
</feature>
<dbReference type="PROSITE" id="PS50011">
    <property type="entry name" value="PROTEIN_KINASE_DOM"/>
    <property type="match status" value="1"/>
</dbReference>
<evidence type="ECO:0000313" key="10">
    <source>
        <dbReference type="EMBL" id="OHT09437.1"/>
    </source>
</evidence>